<feature type="transmembrane region" description="Helical" evidence="1">
    <location>
        <begin position="153"/>
        <end position="172"/>
    </location>
</feature>
<dbReference type="PANTHER" id="PTHR23531:SF1">
    <property type="entry name" value="QUINOLENE RESISTANCE PROTEIN NORA"/>
    <property type="match status" value="1"/>
</dbReference>
<keyword evidence="1" id="KW-0812">Transmembrane</keyword>
<evidence type="ECO:0000256" key="1">
    <source>
        <dbReference type="SAM" id="Phobius"/>
    </source>
</evidence>
<feature type="transmembrane region" description="Helical" evidence="1">
    <location>
        <begin position="91"/>
        <end position="114"/>
    </location>
</feature>
<dbReference type="InterPro" id="IPR036259">
    <property type="entry name" value="MFS_trans_sf"/>
</dbReference>
<feature type="transmembrane region" description="Helical" evidence="1">
    <location>
        <begin position="298"/>
        <end position="318"/>
    </location>
</feature>
<dbReference type="InterPro" id="IPR052714">
    <property type="entry name" value="MFS_Exporter"/>
</dbReference>
<accession>A0ABV3HK63</accession>
<dbReference type="Gene3D" id="1.20.1250.20">
    <property type="entry name" value="MFS general substrate transporter like domains"/>
    <property type="match status" value="1"/>
</dbReference>
<feature type="transmembrane region" description="Helical" evidence="1">
    <location>
        <begin position="208"/>
        <end position="230"/>
    </location>
</feature>
<dbReference type="SUPFAM" id="SSF103473">
    <property type="entry name" value="MFS general substrate transporter"/>
    <property type="match status" value="1"/>
</dbReference>
<comment type="caution">
    <text evidence="2">The sequence shown here is derived from an EMBL/GenBank/DDBJ whole genome shotgun (WGS) entry which is preliminary data.</text>
</comment>
<evidence type="ECO:0000313" key="3">
    <source>
        <dbReference type="Proteomes" id="UP001552427"/>
    </source>
</evidence>
<feature type="transmembrane region" description="Helical" evidence="1">
    <location>
        <begin position="357"/>
        <end position="377"/>
    </location>
</feature>
<dbReference type="PANTHER" id="PTHR23531">
    <property type="entry name" value="QUINOLENE RESISTANCE PROTEIN NORA"/>
    <property type="match status" value="1"/>
</dbReference>
<dbReference type="InterPro" id="IPR011701">
    <property type="entry name" value="MFS"/>
</dbReference>
<sequence>MTRLLLFCAGGCFLSLGLLIPAIPAHVTGVLGQGPAAVGGCLAVTAVCAVLARPLAGRLADRRSRRFAAATGAALLALTSGAVPWTDGVPSFLACRAVAGVGEALTYVGLAAAASDHDRPGAALNGFSVAVNAGLLAGAPIAAAVAALAGPRAVWAASAAVAGLAFAACLFLTGARDGRDGAAAGGRDGRDGAAAGERRRSGAGVHRAGLVPGLAYWASVWGYTAFSAFLPLHLAALGGGSGPHFLVYGCVLLAVRVGGHRALARAPARGTATAALLLTAAGLVMFVAWPTVGGALCATAVLAAGQALGLPAFLTMAVTGVPARQRGSAVATTTAFFDLGFLSAALALGAVAQSHGLSQGFAVAACVAGLAPLLLSLHPGTPQRRTS</sequence>
<keyword evidence="1" id="KW-1133">Transmembrane helix</keyword>
<feature type="transmembrane region" description="Helical" evidence="1">
    <location>
        <begin position="330"/>
        <end position="351"/>
    </location>
</feature>
<feature type="transmembrane region" description="Helical" evidence="1">
    <location>
        <begin position="271"/>
        <end position="292"/>
    </location>
</feature>
<keyword evidence="1" id="KW-0472">Membrane</keyword>
<dbReference type="Pfam" id="PF07690">
    <property type="entry name" value="MFS_1"/>
    <property type="match status" value="1"/>
</dbReference>
<gene>
    <name evidence="2" type="ORF">AB0K40_46185</name>
</gene>
<feature type="transmembrane region" description="Helical" evidence="1">
    <location>
        <begin position="67"/>
        <end position="85"/>
    </location>
</feature>
<keyword evidence="3" id="KW-1185">Reference proteome</keyword>
<proteinExistence type="predicted"/>
<name>A0ABV3HK63_9ACTN</name>
<evidence type="ECO:0000313" key="2">
    <source>
        <dbReference type="EMBL" id="MEV4292942.1"/>
    </source>
</evidence>
<feature type="transmembrane region" description="Helical" evidence="1">
    <location>
        <begin position="34"/>
        <end position="55"/>
    </location>
</feature>
<dbReference type="Proteomes" id="UP001552427">
    <property type="component" value="Unassembled WGS sequence"/>
</dbReference>
<feature type="transmembrane region" description="Helical" evidence="1">
    <location>
        <begin position="242"/>
        <end position="259"/>
    </location>
</feature>
<reference evidence="2 3" key="1">
    <citation type="submission" date="2024-06" db="EMBL/GenBank/DDBJ databases">
        <title>The Natural Products Discovery Center: Release of the First 8490 Sequenced Strains for Exploring Actinobacteria Biosynthetic Diversity.</title>
        <authorList>
            <person name="Kalkreuter E."/>
            <person name="Kautsar S.A."/>
            <person name="Yang D."/>
            <person name="Bader C.D."/>
            <person name="Teijaro C.N."/>
            <person name="Fluegel L."/>
            <person name="Davis C.M."/>
            <person name="Simpson J.R."/>
            <person name="Lauterbach L."/>
            <person name="Steele A.D."/>
            <person name="Gui C."/>
            <person name="Meng S."/>
            <person name="Li G."/>
            <person name="Viehrig K."/>
            <person name="Ye F."/>
            <person name="Su P."/>
            <person name="Kiefer A.F."/>
            <person name="Nichols A."/>
            <person name="Cepeda A.J."/>
            <person name="Yan W."/>
            <person name="Fan B."/>
            <person name="Jiang Y."/>
            <person name="Adhikari A."/>
            <person name="Zheng C.-J."/>
            <person name="Schuster L."/>
            <person name="Cowan T.M."/>
            <person name="Smanski M.J."/>
            <person name="Chevrette M.G."/>
            <person name="De Carvalho L.P.S."/>
            <person name="Shen B."/>
        </authorList>
    </citation>
    <scope>NUCLEOTIDE SEQUENCE [LARGE SCALE GENOMIC DNA]</scope>
    <source>
        <strain evidence="2 3">NPDC049574</strain>
    </source>
</reference>
<protein>
    <submittedName>
        <fullName evidence="2">MFS transporter</fullName>
    </submittedName>
</protein>
<feature type="transmembrane region" description="Helical" evidence="1">
    <location>
        <begin position="126"/>
        <end position="147"/>
    </location>
</feature>
<organism evidence="2 3">
    <name type="scientific">Nonomuraea bangladeshensis</name>
    <dbReference type="NCBI Taxonomy" id="404385"/>
    <lineage>
        <taxon>Bacteria</taxon>
        <taxon>Bacillati</taxon>
        <taxon>Actinomycetota</taxon>
        <taxon>Actinomycetes</taxon>
        <taxon>Streptosporangiales</taxon>
        <taxon>Streptosporangiaceae</taxon>
        <taxon>Nonomuraea</taxon>
    </lineage>
</organism>
<dbReference type="RefSeq" id="WP_364463834.1">
    <property type="nucleotide sequence ID" value="NZ_JBFARM010000021.1"/>
</dbReference>
<dbReference type="EMBL" id="JBFARM010000021">
    <property type="protein sequence ID" value="MEV4292942.1"/>
    <property type="molecule type" value="Genomic_DNA"/>
</dbReference>